<dbReference type="STRING" id="1306953.J121_1906"/>
<feature type="transmembrane region" description="Helical" evidence="1">
    <location>
        <begin position="99"/>
        <end position="121"/>
    </location>
</feature>
<feature type="transmembrane region" description="Helical" evidence="1">
    <location>
        <begin position="6"/>
        <end position="25"/>
    </location>
</feature>
<evidence type="ECO:0000313" key="2">
    <source>
        <dbReference type="EMBL" id="KNH03318.1"/>
    </source>
</evidence>
<feature type="transmembrane region" description="Helical" evidence="1">
    <location>
        <begin position="32"/>
        <end position="51"/>
    </location>
</feature>
<dbReference type="EMBL" id="JYNE01000013">
    <property type="protein sequence ID" value="KNH03318.1"/>
    <property type="molecule type" value="Genomic_DNA"/>
</dbReference>
<keyword evidence="1" id="KW-0812">Transmembrane</keyword>
<accession>A0A0L1KH37</accession>
<organism evidence="2 3">
    <name type="scientific">Qipengyuania citrea LAMA 915</name>
    <dbReference type="NCBI Taxonomy" id="1306953"/>
    <lineage>
        <taxon>Bacteria</taxon>
        <taxon>Pseudomonadati</taxon>
        <taxon>Pseudomonadota</taxon>
        <taxon>Alphaproteobacteria</taxon>
        <taxon>Sphingomonadales</taxon>
        <taxon>Erythrobacteraceae</taxon>
        <taxon>Qipengyuania</taxon>
    </lineage>
</organism>
<keyword evidence="1" id="KW-0472">Membrane</keyword>
<evidence type="ECO:0000313" key="3">
    <source>
        <dbReference type="Proteomes" id="UP000037446"/>
    </source>
</evidence>
<gene>
    <name evidence="2" type="ORF">J121_1906</name>
</gene>
<dbReference type="PATRIC" id="fig|1306953.7.peg.1960"/>
<dbReference type="RefSeq" id="WP_050599243.1">
    <property type="nucleotide sequence ID" value="NZ_JYNE01000013.1"/>
</dbReference>
<reference evidence="2" key="1">
    <citation type="submission" date="2015-02" db="EMBL/GenBank/DDBJ databases">
        <authorList>
            <person name="Chooi Y.-H."/>
        </authorList>
    </citation>
    <scope>NUCLEOTIDE SEQUENCE [LARGE SCALE GENOMIC DNA]</scope>
    <source>
        <strain evidence="2">LAMA 915</strain>
    </source>
</reference>
<evidence type="ECO:0000256" key="1">
    <source>
        <dbReference type="SAM" id="Phobius"/>
    </source>
</evidence>
<comment type="caution">
    <text evidence="2">The sequence shown here is derived from an EMBL/GenBank/DDBJ whole genome shotgun (WGS) entry which is preliminary data.</text>
</comment>
<proteinExistence type="predicted"/>
<dbReference type="Proteomes" id="UP000037446">
    <property type="component" value="Unassembled WGS sequence"/>
</dbReference>
<sequence length="128" mass="13811">MTPYVILFLAGLVGVLAALAHILTARAETGNPLLAALLAAGFGFFTAVTIARDGVMPVWVNHTSNLWGIQVWWDLLFALGIACFFVVPRARAQGMAVPLWLLFVAATASIGLLAMVARLFWLERRTTG</sequence>
<name>A0A0L1KH37_9SPHN</name>
<keyword evidence="1" id="KW-1133">Transmembrane helix</keyword>
<dbReference type="AlphaFoldDB" id="A0A0L1KH37"/>
<protein>
    <submittedName>
        <fullName evidence="2">Uncharacterized protein</fullName>
    </submittedName>
</protein>
<feature type="transmembrane region" description="Helical" evidence="1">
    <location>
        <begin position="71"/>
        <end position="87"/>
    </location>
</feature>